<dbReference type="Proteomes" id="UP001292094">
    <property type="component" value="Unassembled WGS sequence"/>
</dbReference>
<evidence type="ECO:0000313" key="3">
    <source>
        <dbReference type="Proteomes" id="UP001292094"/>
    </source>
</evidence>
<dbReference type="EMBL" id="JAWZYT010001115">
    <property type="protein sequence ID" value="KAK4315358.1"/>
    <property type="molecule type" value="Genomic_DNA"/>
</dbReference>
<organism evidence="2 3">
    <name type="scientific">Petrolisthes manimaculis</name>
    <dbReference type="NCBI Taxonomy" id="1843537"/>
    <lineage>
        <taxon>Eukaryota</taxon>
        <taxon>Metazoa</taxon>
        <taxon>Ecdysozoa</taxon>
        <taxon>Arthropoda</taxon>
        <taxon>Crustacea</taxon>
        <taxon>Multicrustacea</taxon>
        <taxon>Malacostraca</taxon>
        <taxon>Eumalacostraca</taxon>
        <taxon>Eucarida</taxon>
        <taxon>Decapoda</taxon>
        <taxon>Pleocyemata</taxon>
        <taxon>Anomura</taxon>
        <taxon>Galatheoidea</taxon>
        <taxon>Porcellanidae</taxon>
        <taxon>Petrolisthes</taxon>
    </lineage>
</organism>
<feature type="compositionally biased region" description="Low complexity" evidence="1">
    <location>
        <begin position="33"/>
        <end position="46"/>
    </location>
</feature>
<keyword evidence="3" id="KW-1185">Reference proteome</keyword>
<comment type="caution">
    <text evidence="2">The sequence shown here is derived from an EMBL/GenBank/DDBJ whole genome shotgun (WGS) entry which is preliminary data.</text>
</comment>
<protein>
    <submittedName>
        <fullName evidence="2">Uncharacterized protein</fullName>
    </submittedName>
</protein>
<proteinExistence type="predicted"/>
<accession>A0AAE1PVR1</accession>
<sequence>MSAKAIGDDQVKLMKLRLLPLPSRLPPAPLPPQTTAAAANQSTSANTATCLPPLALNQHMMNLTSNQ</sequence>
<feature type="region of interest" description="Disordered" evidence="1">
    <location>
        <begin position="24"/>
        <end position="46"/>
    </location>
</feature>
<name>A0AAE1PVR1_9EUCA</name>
<evidence type="ECO:0000256" key="1">
    <source>
        <dbReference type="SAM" id="MobiDB-lite"/>
    </source>
</evidence>
<reference evidence="2" key="1">
    <citation type="submission" date="2023-11" db="EMBL/GenBank/DDBJ databases">
        <title>Genome assemblies of two species of porcelain crab, Petrolisthes cinctipes and Petrolisthes manimaculis (Anomura: Porcellanidae).</title>
        <authorList>
            <person name="Angst P."/>
        </authorList>
    </citation>
    <scope>NUCLEOTIDE SEQUENCE</scope>
    <source>
        <strain evidence="2">PB745_02</strain>
        <tissue evidence="2">Gill</tissue>
    </source>
</reference>
<dbReference type="AlphaFoldDB" id="A0AAE1PVR1"/>
<evidence type="ECO:0000313" key="2">
    <source>
        <dbReference type="EMBL" id="KAK4315358.1"/>
    </source>
</evidence>
<gene>
    <name evidence="2" type="ORF">Pmani_013412</name>
</gene>